<proteinExistence type="predicted"/>
<dbReference type="AlphaFoldDB" id="A0AAV4B348"/>
<protein>
    <submittedName>
        <fullName evidence="1">Pol polyprotein</fullName>
    </submittedName>
</protein>
<evidence type="ECO:0000313" key="2">
    <source>
        <dbReference type="Proteomes" id="UP000735302"/>
    </source>
</evidence>
<dbReference type="Proteomes" id="UP000735302">
    <property type="component" value="Unassembled WGS sequence"/>
</dbReference>
<gene>
    <name evidence="1" type="ORF">PoB_004429100</name>
</gene>
<organism evidence="1 2">
    <name type="scientific">Plakobranchus ocellatus</name>
    <dbReference type="NCBI Taxonomy" id="259542"/>
    <lineage>
        <taxon>Eukaryota</taxon>
        <taxon>Metazoa</taxon>
        <taxon>Spiralia</taxon>
        <taxon>Lophotrochozoa</taxon>
        <taxon>Mollusca</taxon>
        <taxon>Gastropoda</taxon>
        <taxon>Heterobranchia</taxon>
        <taxon>Euthyneura</taxon>
        <taxon>Panpulmonata</taxon>
        <taxon>Sacoglossa</taxon>
        <taxon>Placobranchoidea</taxon>
        <taxon>Plakobranchidae</taxon>
        <taxon>Plakobranchus</taxon>
    </lineage>
</organism>
<comment type="caution">
    <text evidence="1">The sequence shown here is derived from an EMBL/GenBank/DDBJ whole genome shotgun (WGS) entry which is preliminary data.</text>
</comment>
<sequence>MRYCPGKQNANADAFSRHPVHVPIGPGDTDVACCALQIALSPRLEASVGNILYFLAAVQALLRLAMTDWTHGFRPYKRRSLELVYTKLKVSSSPSDLLRWTLLNWSLLPMVVKMMLTDVFTNKGQWRYQLGISRLCQLLVFIREWIPHYGVPRRLHSDQRMCSEPEVIKCFVNTMMWRKARNGIREGFHRNLHNFLRVFSEQQKHR</sequence>
<accession>A0AAV4B348</accession>
<name>A0AAV4B348_9GAST</name>
<evidence type="ECO:0000313" key="1">
    <source>
        <dbReference type="EMBL" id="GFO17786.1"/>
    </source>
</evidence>
<dbReference type="EMBL" id="BLXT01004892">
    <property type="protein sequence ID" value="GFO17786.1"/>
    <property type="molecule type" value="Genomic_DNA"/>
</dbReference>
<reference evidence="1 2" key="1">
    <citation type="journal article" date="2021" name="Elife">
        <title>Chloroplast acquisition without the gene transfer in kleptoplastic sea slugs, Plakobranchus ocellatus.</title>
        <authorList>
            <person name="Maeda T."/>
            <person name="Takahashi S."/>
            <person name="Yoshida T."/>
            <person name="Shimamura S."/>
            <person name="Takaki Y."/>
            <person name="Nagai Y."/>
            <person name="Toyoda A."/>
            <person name="Suzuki Y."/>
            <person name="Arimoto A."/>
            <person name="Ishii H."/>
            <person name="Satoh N."/>
            <person name="Nishiyama T."/>
            <person name="Hasebe M."/>
            <person name="Maruyama T."/>
            <person name="Minagawa J."/>
            <person name="Obokata J."/>
            <person name="Shigenobu S."/>
        </authorList>
    </citation>
    <scope>NUCLEOTIDE SEQUENCE [LARGE SCALE GENOMIC DNA]</scope>
</reference>
<keyword evidence="2" id="KW-1185">Reference proteome</keyword>